<evidence type="ECO:0000313" key="3">
    <source>
        <dbReference type="Proteomes" id="UP000053593"/>
    </source>
</evidence>
<keyword evidence="3" id="KW-1185">Reference proteome</keyword>
<feature type="region of interest" description="Disordered" evidence="1">
    <location>
        <begin position="42"/>
        <end position="82"/>
    </location>
</feature>
<sequence>MAIVSRTTDHLVGVGCVIIERKTSLAVLVIIVTVTVSASSGLSVSSSVSSPSSPLSLSSSSSRSRSESEEGRGNQSGADNTPFLVFKDDIVWDDERGKRKPSLPSALRGVCFRIAGTTSSLAVDLTVTERCQTFTHIEPRNPFPF</sequence>
<dbReference type="HOGENOM" id="CLU_1787072_0_0_1"/>
<evidence type="ECO:0000313" key="2">
    <source>
        <dbReference type="EMBL" id="KIK53089.1"/>
    </source>
</evidence>
<protein>
    <submittedName>
        <fullName evidence="2">Uncharacterized protein</fullName>
    </submittedName>
</protein>
<dbReference type="EMBL" id="KN834833">
    <property type="protein sequence ID" value="KIK53089.1"/>
    <property type="molecule type" value="Genomic_DNA"/>
</dbReference>
<evidence type="ECO:0000256" key="1">
    <source>
        <dbReference type="SAM" id="MobiDB-lite"/>
    </source>
</evidence>
<feature type="compositionally biased region" description="Low complexity" evidence="1">
    <location>
        <begin position="42"/>
        <end position="63"/>
    </location>
</feature>
<organism evidence="2 3">
    <name type="scientific">Collybiopsis luxurians FD-317 M1</name>
    <dbReference type="NCBI Taxonomy" id="944289"/>
    <lineage>
        <taxon>Eukaryota</taxon>
        <taxon>Fungi</taxon>
        <taxon>Dikarya</taxon>
        <taxon>Basidiomycota</taxon>
        <taxon>Agaricomycotina</taxon>
        <taxon>Agaricomycetes</taxon>
        <taxon>Agaricomycetidae</taxon>
        <taxon>Agaricales</taxon>
        <taxon>Marasmiineae</taxon>
        <taxon>Omphalotaceae</taxon>
        <taxon>Collybiopsis</taxon>
        <taxon>Collybiopsis luxurians</taxon>
    </lineage>
</organism>
<name>A0A0D0BU11_9AGAR</name>
<reference evidence="2 3" key="1">
    <citation type="submission" date="2014-04" db="EMBL/GenBank/DDBJ databases">
        <title>Evolutionary Origins and Diversification of the Mycorrhizal Mutualists.</title>
        <authorList>
            <consortium name="DOE Joint Genome Institute"/>
            <consortium name="Mycorrhizal Genomics Consortium"/>
            <person name="Kohler A."/>
            <person name="Kuo A."/>
            <person name="Nagy L.G."/>
            <person name="Floudas D."/>
            <person name="Copeland A."/>
            <person name="Barry K.W."/>
            <person name="Cichocki N."/>
            <person name="Veneault-Fourrey C."/>
            <person name="LaButti K."/>
            <person name="Lindquist E.A."/>
            <person name="Lipzen A."/>
            <person name="Lundell T."/>
            <person name="Morin E."/>
            <person name="Murat C."/>
            <person name="Riley R."/>
            <person name="Ohm R."/>
            <person name="Sun H."/>
            <person name="Tunlid A."/>
            <person name="Henrissat B."/>
            <person name="Grigoriev I.V."/>
            <person name="Hibbett D.S."/>
            <person name="Martin F."/>
        </authorList>
    </citation>
    <scope>NUCLEOTIDE SEQUENCE [LARGE SCALE GENOMIC DNA]</scope>
    <source>
        <strain evidence="2 3">FD-317 M1</strain>
    </source>
</reference>
<proteinExistence type="predicted"/>
<accession>A0A0D0BU11</accession>
<dbReference type="Proteomes" id="UP000053593">
    <property type="component" value="Unassembled WGS sequence"/>
</dbReference>
<dbReference type="AlphaFoldDB" id="A0A0D0BU11"/>
<gene>
    <name evidence="2" type="ORF">GYMLUDRAFT_250674</name>
</gene>